<feature type="region of interest" description="Disordered" evidence="3">
    <location>
        <begin position="1"/>
        <end position="20"/>
    </location>
</feature>
<dbReference type="InterPro" id="IPR000873">
    <property type="entry name" value="AMP-dep_synth/lig_dom"/>
</dbReference>
<feature type="compositionally biased region" description="Polar residues" evidence="3">
    <location>
        <begin position="1"/>
        <end position="11"/>
    </location>
</feature>
<evidence type="ECO:0000313" key="5">
    <source>
        <dbReference type="EMBL" id="KAJ1644350.1"/>
    </source>
</evidence>
<evidence type="ECO:0000256" key="3">
    <source>
        <dbReference type="SAM" id="MobiDB-lite"/>
    </source>
</evidence>
<dbReference type="SUPFAM" id="SSF56801">
    <property type="entry name" value="Acetyl-CoA synthetase-like"/>
    <property type="match status" value="1"/>
</dbReference>
<dbReference type="InterPro" id="IPR020845">
    <property type="entry name" value="AMP-binding_CS"/>
</dbReference>
<dbReference type="Proteomes" id="UP001145021">
    <property type="component" value="Unassembled WGS sequence"/>
</dbReference>
<keyword evidence="5" id="KW-0436">Ligase</keyword>
<dbReference type="PANTHER" id="PTHR43272:SF33">
    <property type="entry name" value="AMP-BINDING DOMAIN-CONTAINING PROTEIN-RELATED"/>
    <property type="match status" value="1"/>
</dbReference>
<dbReference type="GO" id="GO:0005524">
    <property type="term" value="F:ATP binding"/>
    <property type="evidence" value="ECO:0007669"/>
    <property type="project" value="UniProtKB-KW"/>
</dbReference>
<proteinExistence type="predicted"/>
<gene>
    <name evidence="5" type="primary">FAA2_13</name>
    <name evidence="5" type="ORF">LPJ64_003966</name>
</gene>
<feature type="domain" description="AMP-dependent synthetase/ligase" evidence="4">
    <location>
        <begin position="55"/>
        <end position="508"/>
    </location>
</feature>
<dbReference type="PANTHER" id="PTHR43272">
    <property type="entry name" value="LONG-CHAIN-FATTY-ACID--COA LIGASE"/>
    <property type="match status" value="1"/>
</dbReference>
<keyword evidence="2" id="KW-0067">ATP-binding</keyword>
<evidence type="ECO:0000256" key="2">
    <source>
        <dbReference type="ARBA" id="ARBA00022840"/>
    </source>
</evidence>
<keyword evidence="6" id="KW-1185">Reference proteome</keyword>
<dbReference type="Pfam" id="PF00501">
    <property type="entry name" value="AMP-binding"/>
    <property type="match status" value="1"/>
</dbReference>
<dbReference type="EC" id="6.2.1.3" evidence="5"/>
<dbReference type="Gene3D" id="3.40.50.12780">
    <property type="entry name" value="N-terminal domain of ligase-like"/>
    <property type="match status" value="1"/>
</dbReference>
<name>A0A9W7XK12_9FUNG</name>
<evidence type="ECO:0000313" key="6">
    <source>
        <dbReference type="Proteomes" id="UP001145021"/>
    </source>
</evidence>
<dbReference type="GO" id="GO:0005783">
    <property type="term" value="C:endoplasmic reticulum"/>
    <property type="evidence" value="ECO:0007669"/>
    <property type="project" value="TreeGrafter"/>
</dbReference>
<dbReference type="EMBL" id="JANBOH010000173">
    <property type="protein sequence ID" value="KAJ1644350.1"/>
    <property type="molecule type" value="Genomic_DNA"/>
</dbReference>
<protein>
    <submittedName>
        <fullName evidence="5">Medium-chain fatty acid-CoA ligase faa2</fullName>
        <ecNumber evidence="5">6.2.1.3</ecNumber>
    </submittedName>
</protein>
<evidence type="ECO:0000256" key="1">
    <source>
        <dbReference type="ARBA" id="ARBA00022741"/>
    </source>
</evidence>
<organism evidence="5 6">
    <name type="scientific">Coemansia asiatica</name>
    <dbReference type="NCBI Taxonomy" id="1052880"/>
    <lineage>
        <taxon>Eukaryota</taxon>
        <taxon>Fungi</taxon>
        <taxon>Fungi incertae sedis</taxon>
        <taxon>Zoopagomycota</taxon>
        <taxon>Kickxellomycotina</taxon>
        <taxon>Kickxellomycetes</taxon>
        <taxon>Kickxellales</taxon>
        <taxon>Kickxellaceae</taxon>
        <taxon>Coemansia</taxon>
    </lineage>
</organism>
<dbReference type="AlphaFoldDB" id="A0A9W7XK12"/>
<dbReference type="GO" id="GO:0004467">
    <property type="term" value="F:long-chain fatty acid-CoA ligase activity"/>
    <property type="evidence" value="ECO:0007669"/>
    <property type="project" value="UniProtKB-EC"/>
</dbReference>
<evidence type="ECO:0000259" key="4">
    <source>
        <dbReference type="Pfam" id="PF00501"/>
    </source>
</evidence>
<comment type="caution">
    <text evidence="5">The sequence shown here is derived from an EMBL/GenBank/DDBJ whole genome shotgun (WGS) entry which is preliminary data.</text>
</comment>
<dbReference type="GO" id="GO:0016020">
    <property type="term" value="C:membrane"/>
    <property type="evidence" value="ECO:0007669"/>
    <property type="project" value="TreeGrafter"/>
</dbReference>
<keyword evidence="1" id="KW-0547">Nucleotide-binding</keyword>
<dbReference type="InterPro" id="IPR042099">
    <property type="entry name" value="ANL_N_sf"/>
</dbReference>
<sequence>MASSAANSIPQKSYRVPNSEVPGSTCILRNPATKDQQVAHGVRDYYPDNVFGMLQESAKRYADHDFLGRRIYNADTKAFGDFQWITYREVYDRALKIGSGLVHLMQKHVRPNADINSLTRLPLGMYSINRVEWVLADYGAVSQNWYAVALYDTLGADSIEYIMNHAEVEILVCSMDKVPKILGIRHLLPRLKVVVSMDSFSPDSADSALPSPFNTSSITVLRQWAAAVDIALYDLAAVEGLGAELPLHPRVPKTDDVFCLCYTSGTTGTPKAAMIMHRQLDYVQRTVPQVVPITGPPVALSYLPLAHIYERFTQIYNMSCGGRIGMYSGNMLAVVDDLQALRPNMFISVPRMLNRIYDRLVAGTVHAPGLTGVIARRAVADKLANLEAGKGNTHMFWDRVIFRKIRALLGGNLEFVLTGSAPIDKNVLQFLRICFCCQVTEGWGATETCGLGIVNVSDENQAGRIGVPQHAIEVKLVDIPDMNYYATDKPCPRGELMVRGQAVFGGYYKDAEKTKETILEDGWLATGDVGRINPDGTISIIDRKKNIFKLSQGEYVAPEALENVYSNDSLALQMFVHGDSLQSSLVGVVVPDPEAFVPWAQKIAGNISASFEALCANEAVNTAMRDRLAALGRKSKLQGYEILKAIKIEHRPFDVETNGILTPTMKLRRNIAADYYRADIDSMYAAINSKGQQQ</sequence>
<reference evidence="5" key="1">
    <citation type="submission" date="2022-07" db="EMBL/GenBank/DDBJ databases">
        <title>Phylogenomic reconstructions and comparative analyses of Kickxellomycotina fungi.</title>
        <authorList>
            <person name="Reynolds N.K."/>
            <person name="Stajich J.E."/>
            <person name="Barry K."/>
            <person name="Grigoriev I.V."/>
            <person name="Crous P."/>
            <person name="Smith M.E."/>
        </authorList>
    </citation>
    <scope>NUCLEOTIDE SEQUENCE</scope>
    <source>
        <strain evidence="5">NBRC 105413</strain>
    </source>
</reference>
<accession>A0A9W7XK12</accession>
<dbReference type="PROSITE" id="PS00455">
    <property type="entry name" value="AMP_BINDING"/>
    <property type="match status" value="1"/>
</dbReference>